<evidence type="ECO:0000313" key="9">
    <source>
        <dbReference type="EMBL" id="NGO68581.1"/>
    </source>
</evidence>
<evidence type="ECO:0000256" key="7">
    <source>
        <dbReference type="SAM" id="SignalP"/>
    </source>
</evidence>
<dbReference type="EMBL" id="JAAKZZ010000065">
    <property type="protein sequence ID" value="NGO68581.1"/>
    <property type="molecule type" value="Genomic_DNA"/>
</dbReference>
<comment type="similarity">
    <text evidence="1">Belongs to the peptidase S1 family.</text>
</comment>
<proteinExistence type="inferred from homology"/>
<comment type="caution">
    <text evidence="9">The sequence shown here is derived from an EMBL/GenBank/DDBJ whole genome shotgun (WGS) entry which is preliminary data.</text>
</comment>
<feature type="disulfide bond" evidence="6">
    <location>
        <begin position="188"/>
        <end position="215"/>
    </location>
</feature>
<dbReference type="Pfam" id="PF00089">
    <property type="entry name" value="Trypsin"/>
    <property type="match status" value="1"/>
</dbReference>
<keyword evidence="5 6" id="KW-1015">Disulfide bond</keyword>
<feature type="disulfide bond" evidence="6">
    <location>
        <begin position="152"/>
        <end position="162"/>
    </location>
</feature>
<dbReference type="InterPro" id="IPR009003">
    <property type="entry name" value="Peptidase_S1_PA"/>
</dbReference>
<dbReference type="PRINTS" id="PR00861">
    <property type="entry name" value="ALYTICPTASE"/>
</dbReference>
<dbReference type="Gene3D" id="2.40.10.10">
    <property type="entry name" value="Trypsin-like serine proteases"/>
    <property type="match status" value="2"/>
</dbReference>
<evidence type="ECO:0000256" key="4">
    <source>
        <dbReference type="ARBA" id="ARBA00022825"/>
    </source>
</evidence>
<dbReference type="CDD" id="cd21112">
    <property type="entry name" value="alphaLP-like"/>
    <property type="match status" value="1"/>
</dbReference>
<evidence type="ECO:0000256" key="6">
    <source>
        <dbReference type="PIRSR" id="PIRSR001134-2"/>
    </source>
</evidence>
<feature type="signal peptide" evidence="7">
    <location>
        <begin position="1"/>
        <end position="36"/>
    </location>
</feature>
<dbReference type="GO" id="GO:0006508">
    <property type="term" value="P:proteolysis"/>
    <property type="evidence" value="ECO:0007669"/>
    <property type="project" value="UniProtKB-KW"/>
</dbReference>
<keyword evidence="4" id="KW-0720">Serine protease</keyword>
<dbReference type="AlphaFoldDB" id="A0A6G4WVT3"/>
<keyword evidence="10" id="KW-1185">Reference proteome</keyword>
<keyword evidence="3" id="KW-0378">Hydrolase</keyword>
<accession>A0A6G4WVT3</accession>
<name>A0A6G4WVT3_9ACTN</name>
<reference evidence="9 10" key="1">
    <citation type="submission" date="2020-02" db="EMBL/GenBank/DDBJ databases">
        <title>Whole-genome analyses of novel actinobacteria.</title>
        <authorList>
            <person name="Sahin N."/>
            <person name="Tatar D."/>
        </authorList>
    </citation>
    <scope>NUCLEOTIDE SEQUENCE [LARGE SCALE GENOMIC DNA]</scope>
    <source>
        <strain evidence="9 10">SB3404</strain>
    </source>
</reference>
<feature type="chain" id="PRO_5026011435" evidence="7">
    <location>
        <begin position="37"/>
        <end position="239"/>
    </location>
</feature>
<feature type="disulfide bond" evidence="6">
    <location>
        <begin position="64"/>
        <end position="84"/>
    </location>
</feature>
<keyword evidence="2 9" id="KW-0645">Protease</keyword>
<dbReference type="GO" id="GO:0004252">
    <property type="term" value="F:serine-type endopeptidase activity"/>
    <property type="evidence" value="ECO:0007669"/>
    <property type="project" value="InterPro"/>
</dbReference>
<evidence type="ECO:0000259" key="8">
    <source>
        <dbReference type="Pfam" id="PF00089"/>
    </source>
</evidence>
<dbReference type="Proteomes" id="UP000477722">
    <property type="component" value="Unassembled WGS sequence"/>
</dbReference>
<gene>
    <name evidence="9" type="ORF">G5C65_09490</name>
</gene>
<dbReference type="SUPFAM" id="SSF50494">
    <property type="entry name" value="Trypsin-like serine proteases"/>
    <property type="match status" value="1"/>
</dbReference>
<dbReference type="RefSeq" id="WP_165298284.1">
    <property type="nucleotide sequence ID" value="NZ_JAAKZZ010000065.1"/>
</dbReference>
<feature type="domain" description="Peptidase S1" evidence="8">
    <location>
        <begin position="130"/>
        <end position="229"/>
    </location>
</feature>
<protein>
    <submittedName>
        <fullName evidence="9">Trypsin-like serine protease</fullName>
    </submittedName>
</protein>
<sequence length="239" mass="24315">MSIPRILRALWAPLFGVLLAALAFAPAASASSAASAASAAPAASAAKDAIRGGDPLYSSDGVRCTVGVNAARSGTYYAVLPGGCGAVGTRWYADPQLQVPVGETVDVRFPKSHHTLVRYTNPDLSYPSEVNGPTGPRRIERVAEAVVGAAMCRTGPVTGWHCGVIQAVNVSVSYPEGVVFGLIRANVCAEPGDTGGPAFMGDALVGFLVGGSGNCATGGVTFYLPVAPVLQEYGLSVGY</sequence>
<evidence type="ECO:0000256" key="2">
    <source>
        <dbReference type="ARBA" id="ARBA00022670"/>
    </source>
</evidence>
<keyword evidence="7" id="KW-0732">Signal</keyword>
<dbReference type="InterPro" id="IPR001316">
    <property type="entry name" value="Pept_S1A_streptogrisin"/>
</dbReference>
<dbReference type="InterPro" id="IPR043504">
    <property type="entry name" value="Peptidase_S1_PA_chymotrypsin"/>
</dbReference>
<evidence type="ECO:0000256" key="5">
    <source>
        <dbReference type="ARBA" id="ARBA00023157"/>
    </source>
</evidence>
<dbReference type="InterPro" id="IPR001254">
    <property type="entry name" value="Trypsin_dom"/>
</dbReference>
<evidence type="ECO:0000256" key="3">
    <source>
        <dbReference type="ARBA" id="ARBA00022801"/>
    </source>
</evidence>
<dbReference type="PIRSF" id="PIRSF001134">
    <property type="entry name" value="Streptogrisin"/>
    <property type="match status" value="1"/>
</dbReference>
<evidence type="ECO:0000313" key="10">
    <source>
        <dbReference type="Proteomes" id="UP000477722"/>
    </source>
</evidence>
<organism evidence="9 10">
    <name type="scientific">Streptomyces boncukensis</name>
    <dbReference type="NCBI Taxonomy" id="2711219"/>
    <lineage>
        <taxon>Bacteria</taxon>
        <taxon>Bacillati</taxon>
        <taxon>Actinomycetota</taxon>
        <taxon>Actinomycetes</taxon>
        <taxon>Kitasatosporales</taxon>
        <taxon>Streptomycetaceae</taxon>
        <taxon>Streptomyces</taxon>
    </lineage>
</organism>
<evidence type="ECO:0000256" key="1">
    <source>
        <dbReference type="ARBA" id="ARBA00007664"/>
    </source>
</evidence>